<dbReference type="Proteomes" id="UP000623172">
    <property type="component" value="Unassembled WGS sequence"/>
</dbReference>
<name>A0A926D5U4_9FIRM</name>
<comment type="caution">
    <text evidence="2">The sequence shown here is derived from an EMBL/GenBank/DDBJ whole genome shotgun (WGS) entry which is preliminary data.</text>
</comment>
<accession>A0A926D5U4</accession>
<dbReference type="RefSeq" id="WP_249317381.1">
    <property type="nucleotide sequence ID" value="NZ_JACRSR010000006.1"/>
</dbReference>
<evidence type="ECO:0000259" key="1">
    <source>
        <dbReference type="Pfam" id="PF07561"/>
    </source>
</evidence>
<proteinExistence type="predicted"/>
<keyword evidence="3" id="KW-1185">Reference proteome</keyword>
<dbReference type="Pfam" id="PF07561">
    <property type="entry name" value="DUF1540"/>
    <property type="match status" value="2"/>
</dbReference>
<sequence length="127" mass="13918">MRQLSAAELMKDIICKASDCAHNDRGACRAGAIQVGGREADDHGDTHCETYVTHANPYDEYGRDFLGLLKRNADTFSMGAYQPPDVDCTALKCLYNKDRKCSAPGIEIASAELSSLQHASCETFRLQ</sequence>
<evidence type="ECO:0000313" key="3">
    <source>
        <dbReference type="Proteomes" id="UP000623172"/>
    </source>
</evidence>
<reference evidence="2" key="1">
    <citation type="submission" date="2020-08" db="EMBL/GenBank/DDBJ databases">
        <title>Genome public.</title>
        <authorList>
            <person name="Liu C."/>
            <person name="Sun Q."/>
        </authorList>
    </citation>
    <scope>NUCLEOTIDE SEQUENCE</scope>
    <source>
        <strain evidence="2">NSJ-53</strain>
    </source>
</reference>
<dbReference type="AlphaFoldDB" id="A0A926D5U4"/>
<organism evidence="2 3">
    <name type="scientific">Gehongia tenuis</name>
    <dbReference type="NCBI Taxonomy" id="2763655"/>
    <lineage>
        <taxon>Bacteria</taxon>
        <taxon>Bacillati</taxon>
        <taxon>Bacillota</taxon>
        <taxon>Clostridia</taxon>
        <taxon>Christensenellales</taxon>
        <taxon>Christensenellaceae</taxon>
        <taxon>Gehongia</taxon>
    </lineage>
</organism>
<protein>
    <submittedName>
        <fullName evidence="2">DUF1540 domain-containing protein</fullName>
    </submittedName>
</protein>
<gene>
    <name evidence="2" type="ORF">H8696_10475</name>
</gene>
<feature type="domain" description="DUF1540" evidence="1">
    <location>
        <begin position="13"/>
        <end position="51"/>
    </location>
</feature>
<evidence type="ECO:0000313" key="2">
    <source>
        <dbReference type="EMBL" id="MBC8532268.1"/>
    </source>
</evidence>
<dbReference type="InterPro" id="IPR011437">
    <property type="entry name" value="DUF1540"/>
</dbReference>
<dbReference type="EMBL" id="JACRSR010000006">
    <property type="protein sequence ID" value="MBC8532268.1"/>
    <property type="molecule type" value="Genomic_DNA"/>
</dbReference>
<feature type="domain" description="DUF1540" evidence="1">
    <location>
        <begin position="86"/>
        <end position="124"/>
    </location>
</feature>